<keyword evidence="18" id="KW-1185">Reference proteome</keyword>
<dbReference type="Proteomes" id="UP001141806">
    <property type="component" value="Unassembled WGS sequence"/>
</dbReference>
<evidence type="ECO:0000256" key="3">
    <source>
        <dbReference type="ARBA" id="ARBA00022679"/>
    </source>
</evidence>
<evidence type="ECO:0000256" key="15">
    <source>
        <dbReference type="SAM" id="Phobius"/>
    </source>
</evidence>
<keyword evidence="2" id="KW-0723">Serine/threonine-protein kinase</keyword>
<protein>
    <recommendedName>
        <fullName evidence="16">Protein kinase domain-containing protein</fullName>
    </recommendedName>
</protein>
<evidence type="ECO:0000256" key="7">
    <source>
        <dbReference type="ARBA" id="ARBA00022741"/>
    </source>
</evidence>
<dbReference type="PANTHER" id="PTHR27002">
    <property type="entry name" value="RECEPTOR-LIKE SERINE/THREONINE-PROTEIN KINASE SD1-8"/>
    <property type="match status" value="1"/>
</dbReference>
<evidence type="ECO:0000256" key="5">
    <source>
        <dbReference type="ARBA" id="ARBA00022729"/>
    </source>
</evidence>
<sequence length="287" mass="32448">MVIITVPTVVILILLFIMCFFYVQRKNRERKINLINKIETTESLRFSFSTIKAATNDFSDNNKLGVGGFGVVYKGILPDGQEIAVKRLSRNSTQGEVEFKNEVALVAKLQHRNLVRLLVLMDQTQHNTRNIVGTFGYMPPEYAVRGLFSVKSDAFSFGVILLEIVSGKRISNFFPTDDSQTLLEYAWRIWHDDRSREFIDPLLKDSCPTTEVLKCLLIGLLCVQEDPKYRPTMSSVVIMLKKRLDALPQPRQPAFFLGRSNVQADVSSVSNETASVNTVTLDSFSAR</sequence>
<reference evidence="17" key="1">
    <citation type="journal article" date="2023" name="Plant J.">
        <title>The genome of the king protea, Protea cynaroides.</title>
        <authorList>
            <person name="Chang J."/>
            <person name="Duong T.A."/>
            <person name="Schoeman C."/>
            <person name="Ma X."/>
            <person name="Roodt D."/>
            <person name="Barker N."/>
            <person name="Li Z."/>
            <person name="Van de Peer Y."/>
            <person name="Mizrachi E."/>
        </authorList>
    </citation>
    <scope>NUCLEOTIDE SEQUENCE</scope>
    <source>
        <tissue evidence="17">Young leaves</tissue>
    </source>
</reference>
<dbReference type="GO" id="GO:0005886">
    <property type="term" value="C:plasma membrane"/>
    <property type="evidence" value="ECO:0007669"/>
    <property type="project" value="TreeGrafter"/>
</dbReference>
<dbReference type="AlphaFoldDB" id="A0A9Q0H217"/>
<dbReference type="InterPro" id="IPR011009">
    <property type="entry name" value="Kinase-like_dom_sf"/>
</dbReference>
<dbReference type="PROSITE" id="PS00107">
    <property type="entry name" value="PROTEIN_KINASE_ATP"/>
    <property type="match status" value="1"/>
</dbReference>
<keyword evidence="9 14" id="KW-0067">ATP-binding</keyword>
<dbReference type="Pfam" id="PF00069">
    <property type="entry name" value="Pkinase"/>
    <property type="match status" value="1"/>
</dbReference>
<evidence type="ECO:0000256" key="12">
    <source>
        <dbReference type="ARBA" id="ARBA00023170"/>
    </source>
</evidence>
<dbReference type="GO" id="GO:0005524">
    <property type="term" value="F:ATP binding"/>
    <property type="evidence" value="ECO:0007669"/>
    <property type="project" value="UniProtKB-UniRule"/>
</dbReference>
<accession>A0A9Q0H217</accession>
<dbReference type="PANTHER" id="PTHR27002:SF181">
    <property type="entry name" value="RECEPTOR-LIKE SERINE_THREONINE-PROTEIN KINASE"/>
    <property type="match status" value="1"/>
</dbReference>
<evidence type="ECO:0000259" key="16">
    <source>
        <dbReference type="PROSITE" id="PS50011"/>
    </source>
</evidence>
<evidence type="ECO:0000313" key="18">
    <source>
        <dbReference type="Proteomes" id="UP001141806"/>
    </source>
</evidence>
<dbReference type="FunFam" id="1.10.510.10:FF:001722">
    <property type="entry name" value="G-type lectin S-receptor-like serine/threonine-protein kinase B120"/>
    <property type="match status" value="1"/>
</dbReference>
<evidence type="ECO:0000256" key="13">
    <source>
        <dbReference type="ARBA" id="ARBA00023180"/>
    </source>
</evidence>
<evidence type="ECO:0000256" key="4">
    <source>
        <dbReference type="ARBA" id="ARBA00022692"/>
    </source>
</evidence>
<dbReference type="InterPro" id="IPR017441">
    <property type="entry name" value="Protein_kinase_ATP_BS"/>
</dbReference>
<keyword evidence="8" id="KW-0418">Kinase</keyword>
<keyword evidence="10 15" id="KW-1133">Transmembrane helix</keyword>
<keyword evidence="7 14" id="KW-0547">Nucleotide-binding</keyword>
<evidence type="ECO:0000256" key="8">
    <source>
        <dbReference type="ARBA" id="ARBA00022777"/>
    </source>
</evidence>
<feature type="domain" description="Protein kinase" evidence="16">
    <location>
        <begin position="1"/>
        <end position="255"/>
    </location>
</feature>
<name>A0A9Q0H217_9MAGN</name>
<dbReference type="FunFam" id="3.30.200.20:FF:000727">
    <property type="entry name" value="Cysteine-rich RLK (RECEPTOR-like protein kinase) 23"/>
    <property type="match status" value="1"/>
</dbReference>
<evidence type="ECO:0000256" key="6">
    <source>
        <dbReference type="ARBA" id="ARBA00022737"/>
    </source>
</evidence>
<dbReference type="InterPro" id="IPR000719">
    <property type="entry name" value="Prot_kinase_dom"/>
</dbReference>
<dbReference type="OrthoDB" id="4062651at2759"/>
<dbReference type="Pfam" id="PF11883">
    <property type="entry name" value="DUF3403"/>
    <property type="match status" value="1"/>
</dbReference>
<keyword evidence="5" id="KW-0732">Signal</keyword>
<gene>
    <name evidence="17" type="ORF">NE237_025249</name>
</gene>
<dbReference type="GO" id="GO:0004674">
    <property type="term" value="F:protein serine/threonine kinase activity"/>
    <property type="evidence" value="ECO:0007669"/>
    <property type="project" value="UniProtKB-KW"/>
</dbReference>
<dbReference type="InterPro" id="IPR021820">
    <property type="entry name" value="S-locus_recpt_kinase_C"/>
</dbReference>
<keyword evidence="3" id="KW-0808">Transferase</keyword>
<keyword evidence="12" id="KW-0675">Receptor</keyword>
<comment type="caution">
    <text evidence="17">The sequence shown here is derived from an EMBL/GenBank/DDBJ whole genome shotgun (WGS) entry which is preliminary data.</text>
</comment>
<evidence type="ECO:0000256" key="2">
    <source>
        <dbReference type="ARBA" id="ARBA00022527"/>
    </source>
</evidence>
<keyword evidence="4 15" id="KW-0812">Transmembrane</keyword>
<keyword evidence="6" id="KW-0677">Repeat</keyword>
<evidence type="ECO:0000256" key="1">
    <source>
        <dbReference type="ARBA" id="ARBA00004167"/>
    </source>
</evidence>
<evidence type="ECO:0000256" key="14">
    <source>
        <dbReference type="PROSITE-ProRule" id="PRU10141"/>
    </source>
</evidence>
<evidence type="ECO:0000256" key="9">
    <source>
        <dbReference type="ARBA" id="ARBA00022840"/>
    </source>
</evidence>
<evidence type="ECO:0000313" key="17">
    <source>
        <dbReference type="EMBL" id="KAJ4958138.1"/>
    </source>
</evidence>
<dbReference type="PROSITE" id="PS50011">
    <property type="entry name" value="PROTEIN_KINASE_DOM"/>
    <property type="match status" value="1"/>
</dbReference>
<comment type="subcellular location">
    <subcellularLocation>
        <location evidence="1">Membrane</location>
        <topology evidence="1">Single-pass membrane protein</topology>
    </subcellularLocation>
</comment>
<proteinExistence type="predicted"/>
<keyword evidence="11 15" id="KW-0472">Membrane</keyword>
<dbReference type="EMBL" id="JAMYWD010000010">
    <property type="protein sequence ID" value="KAJ4958138.1"/>
    <property type="molecule type" value="Genomic_DNA"/>
</dbReference>
<dbReference type="SUPFAM" id="SSF56112">
    <property type="entry name" value="Protein kinase-like (PK-like)"/>
    <property type="match status" value="1"/>
</dbReference>
<evidence type="ECO:0000256" key="11">
    <source>
        <dbReference type="ARBA" id="ARBA00023136"/>
    </source>
</evidence>
<keyword evidence="13" id="KW-0325">Glycoprotein</keyword>
<evidence type="ECO:0000256" key="10">
    <source>
        <dbReference type="ARBA" id="ARBA00022989"/>
    </source>
</evidence>
<organism evidence="17 18">
    <name type="scientific">Protea cynaroides</name>
    <dbReference type="NCBI Taxonomy" id="273540"/>
    <lineage>
        <taxon>Eukaryota</taxon>
        <taxon>Viridiplantae</taxon>
        <taxon>Streptophyta</taxon>
        <taxon>Embryophyta</taxon>
        <taxon>Tracheophyta</taxon>
        <taxon>Spermatophyta</taxon>
        <taxon>Magnoliopsida</taxon>
        <taxon>Proteales</taxon>
        <taxon>Proteaceae</taxon>
        <taxon>Protea</taxon>
    </lineage>
</organism>
<feature type="transmembrane region" description="Helical" evidence="15">
    <location>
        <begin position="6"/>
        <end position="23"/>
    </location>
</feature>
<dbReference type="Gene3D" id="1.10.510.10">
    <property type="entry name" value="Transferase(Phosphotransferase) domain 1"/>
    <property type="match status" value="2"/>
</dbReference>
<feature type="binding site" evidence="14">
    <location>
        <position position="86"/>
    </location>
    <ligand>
        <name>ATP</name>
        <dbReference type="ChEBI" id="CHEBI:30616"/>
    </ligand>
</feature>